<organism evidence="2 3">
    <name type="scientific">Striga hermonthica</name>
    <name type="common">Purple witchweed</name>
    <name type="synonym">Buchnera hermonthica</name>
    <dbReference type="NCBI Taxonomy" id="68872"/>
    <lineage>
        <taxon>Eukaryota</taxon>
        <taxon>Viridiplantae</taxon>
        <taxon>Streptophyta</taxon>
        <taxon>Embryophyta</taxon>
        <taxon>Tracheophyta</taxon>
        <taxon>Spermatophyta</taxon>
        <taxon>Magnoliopsida</taxon>
        <taxon>eudicotyledons</taxon>
        <taxon>Gunneridae</taxon>
        <taxon>Pentapetalae</taxon>
        <taxon>asterids</taxon>
        <taxon>lamiids</taxon>
        <taxon>Lamiales</taxon>
        <taxon>Orobanchaceae</taxon>
        <taxon>Buchnereae</taxon>
        <taxon>Striga</taxon>
    </lineage>
</organism>
<keyword evidence="3" id="KW-1185">Reference proteome</keyword>
<evidence type="ECO:0000313" key="3">
    <source>
        <dbReference type="Proteomes" id="UP001153555"/>
    </source>
</evidence>
<feature type="region of interest" description="Disordered" evidence="1">
    <location>
        <begin position="97"/>
        <end position="205"/>
    </location>
</feature>
<feature type="compositionally biased region" description="Basic and acidic residues" evidence="1">
    <location>
        <begin position="52"/>
        <end position="61"/>
    </location>
</feature>
<comment type="caution">
    <text evidence="2">The sequence shown here is derived from an EMBL/GenBank/DDBJ whole genome shotgun (WGS) entry which is preliminary data.</text>
</comment>
<evidence type="ECO:0000256" key="1">
    <source>
        <dbReference type="SAM" id="MobiDB-lite"/>
    </source>
</evidence>
<feature type="compositionally biased region" description="Low complexity" evidence="1">
    <location>
        <begin position="171"/>
        <end position="182"/>
    </location>
</feature>
<feature type="compositionally biased region" description="Basic and acidic residues" evidence="1">
    <location>
        <begin position="158"/>
        <end position="168"/>
    </location>
</feature>
<evidence type="ECO:0000313" key="2">
    <source>
        <dbReference type="EMBL" id="CAA0841968.1"/>
    </source>
</evidence>
<feature type="region of interest" description="Disordered" evidence="1">
    <location>
        <begin position="52"/>
        <end position="84"/>
    </location>
</feature>
<dbReference type="Proteomes" id="UP001153555">
    <property type="component" value="Unassembled WGS sequence"/>
</dbReference>
<gene>
    <name evidence="2" type="ORF">SHERM_07842</name>
</gene>
<proteinExistence type="predicted"/>
<dbReference type="AlphaFoldDB" id="A0A9N7NZS5"/>
<protein>
    <submittedName>
        <fullName evidence="2">Uncharacterized protein</fullName>
    </submittedName>
</protein>
<sequence>MADDDRETLAGQRNKSSVVDNISCCFNGAGPRHHRRATVDESSFSCAWFKPKSGDLPEAKGRPSAGRRGFFSSRAARHRRHSSADFSYDPLSYALNFDDDNTGSSPSDSDWPAVSFSARLPLSPPGTPPLGFSSHRPPPSPRPSELRRGFEALSVGVKEMRSVGEHKTVRNNKNNNNGNNGNKSDKEVESPMGVSPNKEILVELC</sequence>
<feature type="compositionally biased region" description="Low complexity" evidence="1">
    <location>
        <begin position="64"/>
        <end position="74"/>
    </location>
</feature>
<reference evidence="2" key="1">
    <citation type="submission" date="2019-12" db="EMBL/GenBank/DDBJ databases">
        <authorList>
            <person name="Scholes J."/>
        </authorList>
    </citation>
    <scope>NUCLEOTIDE SEQUENCE</scope>
</reference>
<dbReference type="OrthoDB" id="657187at2759"/>
<accession>A0A9N7NZS5</accession>
<dbReference type="EMBL" id="CACSLK010034598">
    <property type="protein sequence ID" value="CAA0841968.1"/>
    <property type="molecule type" value="Genomic_DNA"/>
</dbReference>
<name>A0A9N7NZS5_STRHE</name>